<dbReference type="GO" id="GO:0005737">
    <property type="term" value="C:cytoplasm"/>
    <property type="evidence" value="ECO:0007669"/>
    <property type="project" value="UniProtKB-SubCell"/>
</dbReference>
<dbReference type="Gene3D" id="1.10.1200.10">
    <property type="entry name" value="ACP-like"/>
    <property type="match status" value="1"/>
</dbReference>
<dbReference type="NCBIfam" id="NF002148">
    <property type="entry name" value="PRK00982.1-2"/>
    <property type="match status" value="1"/>
</dbReference>
<proteinExistence type="inferred from homology"/>
<dbReference type="Pfam" id="PF00550">
    <property type="entry name" value="PP-binding"/>
    <property type="match status" value="1"/>
</dbReference>
<dbReference type="GO" id="GO:0000036">
    <property type="term" value="F:acyl carrier activity"/>
    <property type="evidence" value="ECO:0007669"/>
    <property type="project" value="UniProtKB-UniRule"/>
</dbReference>
<dbReference type="InterPro" id="IPR009081">
    <property type="entry name" value="PP-bd_ACP"/>
</dbReference>
<dbReference type="InterPro" id="IPR036736">
    <property type="entry name" value="ACP-like_sf"/>
</dbReference>
<dbReference type="UniPathway" id="UPA00094"/>
<evidence type="ECO:0000256" key="2">
    <source>
        <dbReference type="ARBA" id="ARBA00022553"/>
    </source>
</evidence>
<dbReference type="EMBL" id="FNCK01000001">
    <property type="protein sequence ID" value="SDF88384.1"/>
    <property type="molecule type" value="Genomic_DNA"/>
</dbReference>
<comment type="PTM">
    <text evidence="5">4'-phosphopantetheine is transferred from CoA to a specific serine of apo-ACP by acpS.</text>
</comment>
<dbReference type="NCBIfam" id="NF002150">
    <property type="entry name" value="PRK00982.1-4"/>
    <property type="match status" value="1"/>
</dbReference>
<sequence length="80" mass="9338">MNTETFEKVKALLMEHFDLKEEQITEDLTFEDLGADSLDMVEFVMGIEEAFEVEFEDEKIENLSDIQDAVSYIDQLRAQK</sequence>
<dbReference type="PANTHER" id="PTHR46153:SF2">
    <property type="entry name" value="ACYL CARRIER PROTEIN"/>
    <property type="match status" value="1"/>
</dbReference>
<keyword evidence="3" id="KW-0275">Fatty acid biosynthesis</keyword>
<gene>
    <name evidence="3" type="primary">acpP</name>
    <name evidence="7" type="ORF">SAMN05421791_101332</name>
</gene>
<feature type="domain" description="Carrier" evidence="6">
    <location>
        <begin position="3"/>
        <end position="77"/>
    </location>
</feature>
<name>A0A1G7PQ78_9LACT</name>
<evidence type="ECO:0000313" key="8">
    <source>
        <dbReference type="Proteomes" id="UP000199708"/>
    </source>
</evidence>
<evidence type="ECO:0000256" key="5">
    <source>
        <dbReference type="RuleBase" id="RU003545"/>
    </source>
</evidence>
<feature type="modified residue" description="O-(pantetheine 4'-phosphoryl)serine" evidence="3">
    <location>
        <position position="37"/>
    </location>
</feature>
<protein>
    <recommendedName>
        <fullName evidence="3 4">Acyl carrier protein</fullName>
        <shortName evidence="3">ACP</shortName>
    </recommendedName>
</protein>
<dbReference type="InterPro" id="IPR003231">
    <property type="entry name" value="ACP"/>
</dbReference>
<dbReference type="HAMAP" id="MF_01217">
    <property type="entry name" value="Acyl_carrier"/>
    <property type="match status" value="1"/>
</dbReference>
<comment type="function">
    <text evidence="3 5">Carrier of the growing fatty acid chain in fatty acid biosynthesis.</text>
</comment>
<keyword evidence="3" id="KW-0444">Lipid biosynthesis</keyword>
<keyword evidence="2 3" id="KW-0597">Phosphoprotein</keyword>
<keyword evidence="8" id="KW-1185">Reference proteome</keyword>
<comment type="similarity">
    <text evidence="3">Belongs to the acyl carrier protein (ACP) family.</text>
</comment>
<reference evidence="7 8" key="1">
    <citation type="submission" date="2016-10" db="EMBL/GenBank/DDBJ databases">
        <authorList>
            <person name="de Groot N.N."/>
        </authorList>
    </citation>
    <scope>NUCLEOTIDE SEQUENCE [LARGE SCALE GENOMIC DNA]</scope>
    <source>
        <strain evidence="7 8">ATCC BAA-466</strain>
    </source>
</reference>
<dbReference type="InterPro" id="IPR044813">
    <property type="entry name" value="ACP_chloroplastic"/>
</dbReference>
<keyword evidence="3" id="KW-0963">Cytoplasm</keyword>
<keyword evidence="1 3" id="KW-0596">Phosphopantetheine</keyword>
<comment type="subcellular location">
    <subcellularLocation>
        <location evidence="3">Cytoplasm</location>
    </subcellularLocation>
</comment>
<keyword evidence="3" id="KW-0276">Fatty acid metabolism</keyword>
<keyword evidence="3" id="KW-0443">Lipid metabolism</keyword>
<dbReference type="PANTHER" id="PTHR46153">
    <property type="entry name" value="ACYL CARRIER PROTEIN"/>
    <property type="match status" value="1"/>
</dbReference>
<dbReference type="Proteomes" id="UP000199708">
    <property type="component" value="Unassembled WGS sequence"/>
</dbReference>
<evidence type="ECO:0000259" key="6">
    <source>
        <dbReference type="PROSITE" id="PS50075"/>
    </source>
</evidence>
<dbReference type="NCBIfam" id="TIGR00517">
    <property type="entry name" value="acyl_carrier"/>
    <property type="match status" value="1"/>
</dbReference>
<dbReference type="SUPFAM" id="SSF47336">
    <property type="entry name" value="ACP-like"/>
    <property type="match status" value="1"/>
</dbReference>
<evidence type="ECO:0000256" key="1">
    <source>
        <dbReference type="ARBA" id="ARBA00022450"/>
    </source>
</evidence>
<accession>A0A1G7PQ78</accession>
<evidence type="ECO:0000256" key="3">
    <source>
        <dbReference type="HAMAP-Rule" id="MF_01217"/>
    </source>
</evidence>
<dbReference type="OrthoDB" id="9804551at2"/>
<evidence type="ECO:0000313" key="7">
    <source>
        <dbReference type="EMBL" id="SDF88384.1"/>
    </source>
</evidence>
<dbReference type="RefSeq" id="WP_090289029.1">
    <property type="nucleotide sequence ID" value="NZ_FNCK01000001.1"/>
</dbReference>
<organism evidence="7 8">
    <name type="scientific">Facklamia miroungae</name>
    <dbReference type="NCBI Taxonomy" id="120956"/>
    <lineage>
        <taxon>Bacteria</taxon>
        <taxon>Bacillati</taxon>
        <taxon>Bacillota</taxon>
        <taxon>Bacilli</taxon>
        <taxon>Lactobacillales</taxon>
        <taxon>Aerococcaceae</taxon>
        <taxon>Facklamia</taxon>
    </lineage>
</organism>
<dbReference type="PROSITE" id="PS50075">
    <property type="entry name" value="CARRIER"/>
    <property type="match status" value="1"/>
</dbReference>
<comment type="PTM">
    <text evidence="3">4'-phosphopantetheine is transferred from CoA to a specific serine of apo-ACP by AcpS. This modification is essential for activity because fatty acids are bound in thioester linkage to the sulfhydryl of the prosthetic group.</text>
</comment>
<dbReference type="STRING" id="120956.SAMN05421791_101332"/>
<dbReference type="AlphaFoldDB" id="A0A1G7PQ78"/>
<comment type="pathway">
    <text evidence="3 5">Lipid metabolism; fatty acid biosynthesis.</text>
</comment>
<evidence type="ECO:0000256" key="4">
    <source>
        <dbReference type="NCBIfam" id="TIGR00517"/>
    </source>
</evidence>